<dbReference type="InterPro" id="IPR005025">
    <property type="entry name" value="FMN_Rdtase-like_dom"/>
</dbReference>
<dbReference type="GO" id="GO:0016491">
    <property type="term" value="F:oxidoreductase activity"/>
    <property type="evidence" value="ECO:0007669"/>
    <property type="project" value="InterPro"/>
</dbReference>
<dbReference type="InterPro" id="IPR029039">
    <property type="entry name" value="Flavoprotein-like_sf"/>
</dbReference>
<dbReference type="InterPro" id="IPR050712">
    <property type="entry name" value="NAD(P)H-dep_reductase"/>
</dbReference>
<dbReference type="PANTHER" id="PTHR30543:SF21">
    <property type="entry name" value="NAD(P)H-DEPENDENT FMN REDUCTASE LOT6"/>
    <property type="match status" value="1"/>
</dbReference>
<dbReference type="GO" id="GO:0005829">
    <property type="term" value="C:cytosol"/>
    <property type="evidence" value="ECO:0007669"/>
    <property type="project" value="TreeGrafter"/>
</dbReference>
<dbReference type="SUPFAM" id="SSF52218">
    <property type="entry name" value="Flavoproteins"/>
    <property type="match status" value="1"/>
</dbReference>
<sequence>MSTRPSLALIIGSTRPQRFADKPADWLIDYAAKRDDFTLDRLDLRDFDLPFFAEAGSNLHVPSADPKVVAWQDAIRPYDGYVFVVAEYNHSITGALKNALDQAYVEWVRKPFSALGYGSTGGARAVEHLRGIGVELQMVPSKFGAHIGGSDLFKVHPFGGDAPIADIENILLPSVDAMFDDLVWWSTALREARAAV</sequence>
<reference evidence="2 3" key="1">
    <citation type="submission" date="2019-11" db="EMBL/GenBank/DDBJ databases">
        <title>Draft genome of Amycolatopsis RM579.</title>
        <authorList>
            <person name="Duangmal K."/>
            <person name="Mingma R."/>
        </authorList>
    </citation>
    <scope>NUCLEOTIDE SEQUENCE [LARGE SCALE GENOMIC DNA]</scope>
    <source>
        <strain evidence="2 3">RM579</strain>
    </source>
</reference>
<keyword evidence="3" id="KW-1185">Reference proteome</keyword>
<name>A0A6N7Z2P5_9PSEU</name>
<comment type="caution">
    <text evidence="2">The sequence shown here is derived from an EMBL/GenBank/DDBJ whole genome shotgun (WGS) entry which is preliminary data.</text>
</comment>
<evidence type="ECO:0000313" key="3">
    <source>
        <dbReference type="Proteomes" id="UP000440096"/>
    </source>
</evidence>
<organism evidence="2 3">
    <name type="scientific">Amycolatopsis pithecellobii</name>
    <dbReference type="NCBI Taxonomy" id="664692"/>
    <lineage>
        <taxon>Bacteria</taxon>
        <taxon>Bacillati</taxon>
        <taxon>Actinomycetota</taxon>
        <taxon>Actinomycetes</taxon>
        <taxon>Pseudonocardiales</taxon>
        <taxon>Pseudonocardiaceae</taxon>
        <taxon>Amycolatopsis</taxon>
    </lineage>
</organism>
<dbReference type="GO" id="GO:0010181">
    <property type="term" value="F:FMN binding"/>
    <property type="evidence" value="ECO:0007669"/>
    <property type="project" value="TreeGrafter"/>
</dbReference>
<dbReference type="Pfam" id="PF03358">
    <property type="entry name" value="FMN_red"/>
    <property type="match status" value="1"/>
</dbReference>
<evidence type="ECO:0000259" key="1">
    <source>
        <dbReference type="Pfam" id="PF03358"/>
    </source>
</evidence>
<feature type="domain" description="NADPH-dependent FMN reductase-like" evidence="1">
    <location>
        <begin position="7"/>
        <end position="140"/>
    </location>
</feature>
<evidence type="ECO:0000313" key="2">
    <source>
        <dbReference type="EMBL" id="MTD53006.1"/>
    </source>
</evidence>
<accession>A0A6N7Z2P5</accession>
<dbReference type="Proteomes" id="UP000440096">
    <property type="component" value="Unassembled WGS sequence"/>
</dbReference>
<protein>
    <submittedName>
        <fullName evidence="2">FMN reductase</fullName>
    </submittedName>
</protein>
<dbReference type="PANTHER" id="PTHR30543">
    <property type="entry name" value="CHROMATE REDUCTASE"/>
    <property type="match status" value="1"/>
</dbReference>
<dbReference type="Gene3D" id="3.40.50.360">
    <property type="match status" value="1"/>
</dbReference>
<dbReference type="AlphaFoldDB" id="A0A6N7Z2P5"/>
<dbReference type="EMBL" id="WMBA01000003">
    <property type="protein sequence ID" value="MTD53006.1"/>
    <property type="molecule type" value="Genomic_DNA"/>
</dbReference>
<proteinExistence type="predicted"/>
<gene>
    <name evidence="2" type="ORF">GKO32_03300</name>
</gene>
<dbReference type="RefSeq" id="WP_208024253.1">
    <property type="nucleotide sequence ID" value="NZ_WMBA01000003.1"/>
</dbReference>